<dbReference type="InterPro" id="IPR007791">
    <property type="entry name" value="DjlA_N"/>
</dbReference>
<accession>A0A8J6TJ68</accession>
<dbReference type="AlphaFoldDB" id="A0A8J6TJ68"/>
<dbReference type="InterPro" id="IPR036869">
    <property type="entry name" value="J_dom_sf"/>
</dbReference>
<dbReference type="InterPro" id="IPR001623">
    <property type="entry name" value="DnaJ_domain"/>
</dbReference>
<dbReference type="PROSITE" id="PS50076">
    <property type="entry name" value="DNAJ_2"/>
    <property type="match status" value="1"/>
</dbReference>
<organism evidence="2 3">
    <name type="scientific">Candidatus Desulfatibia profunda</name>
    <dbReference type="NCBI Taxonomy" id="2841695"/>
    <lineage>
        <taxon>Bacteria</taxon>
        <taxon>Pseudomonadati</taxon>
        <taxon>Thermodesulfobacteriota</taxon>
        <taxon>Desulfobacteria</taxon>
        <taxon>Desulfobacterales</taxon>
        <taxon>Desulfobacterales incertae sedis</taxon>
        <taxon>Candidatus Desulfatibia</taxon>
    </lineage>
</organism>
<dbReference type="SMART" id="SM00271">
    <property type="entry name" value="DnaJ"/>
    <property type="match status" value="1"/>
</dbReference>
<reference evidence="2 3" key="1">
    <citation type="submission" date="2020-08" db="EMBL/GenBank/DDBJ databases">
        <title>Bridging the membrane lipid divide: bacteria of the FCB group superphylum have the potential to synthesize archaeal ether lipids.</title>
        <authorList>
            <person name="Villanueva L."/>
            <person name="Von Meijenfeldt F.A.B."/>
            <person name="Westbye A.B."/>
            <person name="Yadav S."/>
            <person name="Hopmans E.C."/>
            <person name="Dutilh B.E."/>
            <person name="Sinninghe Damste J.S."/>
        </authorList>
    </citation>
    <scope>NUCLEOTIDE SEQUENCE [LARGE SCALE GENOMIC DNA]</scope>
    <source>
        <strain evidence="2">NIOZ-UU30</strain>
    </source>
</reference>
<dbReference type="CDD" id="cd07316">
    <property type="entry name" value="terB_like_DjlA"/>
    <property type="match status" value="1"/>
</dbReference>
<gene>
    <name evidence="2" type="ORF">H8E23_11135</name>
</gene>
<protein>
    <submittedName>
        <fullName evidence="2">TerB family tellurite resistance protein</fullName>
    </submittedName>
</protein>
<dbReference type="InterPro" id="IPR029024">
    <property type="entry name" value="TerB-like"/>
</dbReference>
<dbReference type="PRINTS" id="PR00625">
    <property type="entry name" value="JDOMAIN"/>
</dbReference>
<proteinExistence type="predicted"/>
<dbReference type="CDD" id="cd06257">
    <property type="entry name" value="DnaJ"/>
    <property type="match status" value="1"/>
</dbReference>
<comment type="caution">
    <text evidence="2">The sequence shown here is derived from an EMBL/GenBank/DDBJ whole genome shotgun (WGS) entry which is preliminary data.</text>
</comment>
<dbReference type="Gene3D" id="1.10.3680.10">
    <property type="entry name" value="TerB-like"/>
    <property type="match status" value="1"/>
</dbReference>
<dbReference type="InterPro" id="IPR050817">
    <property type="entry name" value="DjlA_DnaK_co-chaperone"/>
</dbReference>
<dbReference type="EMBL" id="JACNJH010000160">
    <property type="protein sequence ID" value="MBC8361942.1"/>
    <property type="molecule type" value="Genomic_DNA"/>
</dbReference>
<dbReference type="Gene3D" id="1.10.287.110">
    <property type="entry name" value="DnaJ domain"/>
    <property type="match status" value="1"/>
</dbReference>
<feature type="domain" description="J" evidence="1">
    <location>
        <begin position="185"/>
        <end position="249"/>
    </location>
</feature>
<dbReference type="Pfam" id="PF00226">
    <property type="entry name" value="DnaJ"/>
    <property type="match status" value="1"/>
</dbReference>
<dbReference type="SUPFAM" id="SSF46565">
    <property type="entry name" value="Chaperone J-domain"/>
    <property type="match status" value="1"/>
</dbReference>
<evidence type="ECO:0000259" key="1">
    <source>
        <dbReference type="PROSITE" id="PS50076"/>
    </source>
</evidence>
<sequence length="251" mass="28601">MGLLGKIVGGTIGFALGGPLGAIAGAALGHAFDNDQQYYTDNRQPQLSAGQESQLTFFVATFSMLAKLVKADGRILKEEMDTIEKFMLYDLNLDPESRRIARNVFNAALDSQESFQNFAAQFYNQFRSQYQMLDLMIDILIRVSVADGTLSESEEKLILTAVRIFNFSDEQYRQLKSRYVKDFGKHYGILGCDKNDSNEHVKQQYRKLVHDYHPDKIASKGLPEEFTKFANDKFREIQEAYNAIKQERGLH</sequence>
<dbReference type="Pfam" id="PF05099">
    <property type="entry name" value="TerB"/>
    <property type="match status" value="1"/>
</dbReference>
<dbReference type="Proteomes" id="UP000603434">
    <property type="component" value="Unassembled WGS sequence"/>
</dbReference>
<evidence type="ECO:0000313" key="3">
    <source>
        <dbReference type="Proteomes" id="UP000603434"/>
    </source>
</evidence>
<evidence type="ECO:0000313" key="2">
    <source>
        <dbReference type="EMBL" id="MBC8361942.1"/>
    </source>
</evidence>
<dbReference type="PANTHER" id="PTHR24074">
    <property type="entry name" value="CO-CHAPERONE PROTEIN DJLA"/>
    <property type="match status" value="1"/>
</dbReference>
<dbReference type="SUPFAM" id="SSF158682">
    <property type="entry name" value="TerB-like"/>
    <property type="match status" value="1"/>
</dbReference>
<name>A0A8J6TJ68_9BACT</name>